<dbReference type="InterPro" id="IPR011992">
    <property type="entry name" value="EF-hand-dom_pair"/>
</dbReference>
<protein>
    <recommendedName>
        <fullName evidence="3">EF-hand domain-containing protein</fullName>
    </recommendedName>
</protein>
<comment type="caution">
    <text evidence="4">The sequence shown here is derived from an EMBL/GenBank/DDBJ whole genome shotgun (WGS) entry which is preliminary data.</text>
</comment>
<evidence type="ECO:0000313" key="5">
    <source>
        <dbReference type="Proteomes" id="UP001217089"/>
    </source>
</evidence>
<feature type="domain" description="EF-hand" evidence="3">
    <location>
        <begin position="55"/>
        <end position="81"/>
    </location>
</feature>
<evidence type="ECO:0000259" key="3">
    <source>
        <dbReference type="PROSITE" id="PS50222"/>
    </source>
</evidence>
<keyword evidence="1" id="KW-0106">Calcium</keyword>
<reference evidence="4 5" key="1">
    <citation type="submission" date="2022-12" db="EMBL/GenBank/DDBJ databases">
        <title>Chromosome-level genome of Tegillarca granosa.</title>
        <authorList>
            <person name="Kim J."/>
        </authorList>
    </citation>
    <scope>NUCLEOTIDE SEQUENCE [LARGE SCALE GENOMIC DNA]</scope>
    <source>
        <strain evidence="4">Teg-2019</strain>
        <tissue evidence="4">Adductor muscle</tissue>
    </source>
</reference>
<gene>
    <name evidence="4" type="ORF">KUTeg_015077</name>
</gene>
<name>A0ABQ9EP31_TEGGR</name>
<dbReference type="Pfam" id="PF13499">
    <property type="entry name" value="EF-hand_7"/>
    <property type="match status" value="1"/>
</dbReference>
<dbReference type="CDD" id="cd00051">
    <property type="entry name" value="EFh"/>
    <property type="match status" value="1"/>
</dbReference>
<proteinExistence type="predicted"/>
<evidence type="ECO:0000313" key="4">
    <source>
        <dbReference type="EMBL" id="KAJ8306993.1"/>
    </source>
</evidence>
<dbReference type="InterPro" id="IPR018247">
    <property type="entry name" value="EF_Hand_1_Ca_BS"/>
</dbReference>
<accession>A0ABQ9EP31</accession>
<dbReference type="SUPFAM" id="SSF47473">
    <property type="entry name" value="EF-hand"/>
    <property type="match status" value="1"/>
</dbReference>
<evidence type="ECO:0000256" key="2">
    <source>
        <dbReference type="SAM" id="SignalP"/>
    </source>
</evidence>
<dbReference type="PROSITE" id="PS00018">
    <property type="entry name" value="EF_HAND_1"/>
    <property type="match status" value="1"/>
</dbReference>
<keyword evidence="5" id="KW-1185">Reference proteome</keyword>
<sequence length="141" mass="15938">MDTVKFLLVVMLTYAMVHTISSVRCKWSCGRLSCGLRCYGSFGKRGVGSSLPCGFKTFDLDGNGLITKKELDSVLNSIMKNHTMKATFYMMDRNEDSVIDKDEFKNGPLACAQGMEKENKMDDPTFDNMDKELTEFEIYPI</sequence>
<dbReference type="Gene3D" id="1.10.238.10">
    <property type="entry name" value="EF-hand"/>
    <property type="match status" value="1"/>
</dbReference>
<feature type="chain" id="PRO_5045437356" description="EF-hand domain-containing protein" evidence="2">
    <location>
        <begin position="23"/>
        <end position="141"/>
    </location>
</feature>
<organism evidence="4 5">
    <name type="scientific">Tegillarca granosa</name>
    <name type="common">Malaysian cockle</name>
    <name type="synonym">Anadara granosa</name>
    <dbReference type="NCBI Taxonomy" id="220873"/>
    <lineage>
        <taxon>Eukaryota</taxon>
        <taxon>Metazoa</taxon>
        <taxon>Spiralia</taxon>
        <taxon>Lophotrochozoa</taxon>
        <taxon>Mollusca</taxon>
        <taxon>Bivalvia</taxon>
        <taxon>Autobranchia</taxon>
        <taxon>Pteriomorphia</taxon>
        <taxon>Arcoida</taxon>
        <taxon>Arcoidea</taxon>
        <taxon>Arcidae</taxon>
        <taxon>Tegillarca</taxon>
    </lineage>
</organism>
<dbReference type="PROSITE" id="PS50222">
    <property type="entry name" value="EF_HAND_2"/>
    <property type="match status" value="1"/>
</dbReference>
<feature type="signal peptide" evidence="2">
    <location>
        <begin position="1"/>
        <end position="22"/>
    </location>
</feature>
<dbReference type="EMBL" id="JARBDR010000793">
    <property type="protein sequence ID" value="KAJ8306993.1"/>
    <property type="molecule type" value="Genomic_DNA"/>
</dbReference>
<dbReference type="InterPro" id="IPR002048">
    <property type="entry name" value="EF_hand_dom"/>
</dbReference>
<keyword evidence="2" id="KW-0732">Signal</keyword>
<dbReference type="Proteomes" id="UP001217089">
    <property type="component" value="Unassembled WGS sequence"/>
</dbReference>
<evidence type="ECO:0000256" key="1">
    <source>
        <dbReference type="ARBA" id="ARBA00022837"/>
    </source>
</evidence>